<dbReference type="InterPro" id="IPR032093">
    <property type="entry name" value="PhoD_N"/>
</dbReference>
<dbReference type="InterPro" id="IPR018946">
    <property type="entry name" value="PhoD-like_MPP"/>
</dbReference>
<dbReference type="EMBL" id="CP047166">
    <property type="protein sequence ID" value="QRF68542.1"/>
    <property type="molecule type" value="Genomic_DNA"/>
</dbReference>
<dbReference type="Pfam" id="PF09423">
    <property type="entry name" value="PhoD"/>
    <property type="match status" value="1"/>
</dbReference>
<dbReference type="Gene3D" id="2.60.40.380">
    <property type="entry name" value="Purple acid phosphatase-like, N-terminal"/>
    <property type="match status" value="1"/>
</dbReference>
<dbReference type="InterPro" id="IPR038607">
    <property type="entry name" value="PhoD-like_sf"/>
</dbReference>
<evidence type="ECO:0000313" key="4">
    <source>
        <dbReference type="Proteomes" id="UP000596387"/>
    </source>
</evidence>
<dbReference type="PROSITE" id="PS51318">
    <property type="entry name" value="TAT"/>
    <property type="match status" value="1"/>
</dbReference>
<proteinExistence type="predicted"/>
<gene>
    <name evidence="3" type="ORF">GQA70_15950</name>
</gene>
<dbReference type="Proteomes" id="UP000596387">
    <property type="component" value="Chromosome"/>
</dbReference>
<reference evidence="3 4" key="1">
    <citation type="submission" date="2019-12" db="EMBL/GenBank/DDBJ databases">
        <title>Complete Genome Sequence of a Quorum-Sensing Bacterium,Rhodobacteraceae bacterium C31, Isolated from a marine microalgae symbiotic bacteria.</title>
        <authorList>
            <person name="Zhang Y."/>
        </authorList>
    </citation>
    <scope>NUCLEOTIDE SEQUENCE [LARGE SCALE GENOMIC DNA]</scope>
    <source>
        <strain evidence="3 4">C31</strain>
    </source>
</reference>
<feature type="domain" description="Phospholipase D N-terminal" evidence="2">
    <location>
        <begin position="47"/>
        <end position="137"/>
    </location>
</feature>
<accession>A0ABX7FF47</accession>
<sequence length="520" mass="57368">MSASKEGPPVPRIRFTRRQSLLGGAALGVTLAAPSLSRAQSRPLITHGVMSGDVAHDGAVIWARADREAKMLVEWSTTESMTDARAVPALAVGTPTDFSGKLALEGLPSDQNIFYRVTMTDLADGTASEPMQGQFRTAPMGSRDISFVWSGDTAGQGWGIDEDRGGMTTYGTMLRHAPDFFLHSGDTVYADGPLKEEVELADGTLWKNVMTDAKRKVAETLDEFRGQHLYNYMDRNVRAFNAAVPMIAQWDDHEVTNNWYPNEMLDADDRYTVKSMQTLSARASRAFHEMMPTRQSLAEPMRVYRKVSYGPLLDIFVIDMRTYRGDNTANTEAEGTPFIGPEQLAWLKREMVNSTATWKVIAADMPIGMMVRDGAEAMENGANGDGPVLGREKDIAAVLSFIKSAGILNTVWLTADVHYTAAHHYSPERAQFQEFEPFWEFVSGPLHAGTFGPSDYDNTFGPEVRYAKHPEEGQANLPPSDGLQFFGKVDIAADTGVMTVRLMDSADSELWSVELEPKRA</sequence>
<dbReference type="PANTHER" id="PTHR43606">
    <property type="entry name" value="PHOSPHATASE, PUTATIVE (AFU_ORTHOLOGUE AFUA_6G08710)-RELATED"/>
    <property type="match status" value="1"/>
</dbReference>
<organism evidence="3 4">
    <name type="scientific">Ponticoccus alexandrii</name>
    <dbReference type="NCBI Taxonomy" id="1943633"/>
    <lineage>
        <taxon>Bacteria</taxon>
        <taxon>Pseudomonadati</taxon>
        <taxon>Pseudomonadota</taxon>
        <taxon>Alphaproteobacteria</taxon>
        <taxon>Rhodobacterales</taxon>
        <taxon>Roseobacteraceae</taxon>
        <taxon>Ponticoccus</taxon>
    </lineage>
</organism>
<evidence type="ECO:0000259" key="1">
    <source>
        <dbReference type="Pfam" id="PF09423"/>
    </source>
</evidence>
<dbReference type="PANTHER" id="PTHR43606:SF1">
    <property type="entry name" value="PHOD-LIKE PHOSPHATASE METALLOPHOSPHATASE DOMAIN-CONTAINING PROTEIN"/>
    <property type="match status" value="1"/>
</dbReference>
<evidence type="ECO:0000313" key="3">
    <source>
        <dbReference type="EMBL" id="QRF68542.1"/>
    </source>
</evidence>
<evidence type="ECO:0000259" key="2">
    <source>
        <dbReference type="Pfam" id="PF16655"/>
    </source>
</evidence>
<feature type="domain" description="PhoD-like phosphatase metallophosphatase" evidence="1">
    <location>
        <begin position="149"/>
        <end position="502"/>
    </location>
</feature>
<dbReference type="Pfam" id="PF16655">
    <property type="entry name" value="PhoD_N"/>
    <property type="match status" value="1"/>
</dbReference>
<dbReference type="InterPro" id="IPR029052">
    <property type="entry name" value="Metallo-depent_PP-like"/>
</dbReference>
<dbReference type="InterPro" id="IPR006311">
    <property type="entry name" value="TAT_signal"/>
</dbReference>
<dbReference type="Gene3D" id="3.60.21.70">
    <property type="entry name" value="PhoD-like phosphatase"/>
    <property type="match status" value="1"/>
</dbReference>
<keyword evidence="4" id="KW-1185">Reference proteome</keyword>
<dbReference type="InterPro" id="IPR052900">
    <property type="entry name" value="Phospholipid_Metab_Enz"/>
</dbReference>
<name>A0ABX7FF47_9RHOB</name>
<protein>
    <submittedName>
        <fullName evidence="3">Alkaline phosphatase</fullName>
    </submittedName>
</protein>
<dbReference type="SUPFAM" id="SSF56300">
    <property type="entry name" value="Metallo-dependent phosphatases"/>
    <property type="match status" value="1"/>
</dbReference>